<evidence type="ECO:0008006" key="3">
    <source>
        <dbReference type="Google" id="ProtNLM"/>
    </source>
</evidence>
<dbReference type="Proteomes" id="UP000232883">
    <property type="component" value="Chromosome"/>
</dbReference>
<dbReference type="OrthoDB" id="1094042at2"/>
<organism evidence="1 2">
    <name type="scientific">Spirosoma pollinicola</name>
    <dbReference type="NCBI Taxonomy" id="2057025"/>
    <lineage>
        <taxon>Bacteria</taxon>
        <taxon>Pseudomonadati</taxon>
        <taxon>Bacteroidota</taxon>
        <taxon>Cytophagia</taxon>
        <taxon>Cytophagales</taxon>
        <taxon>Cytophagaceae</taxon>
        <taxon>Spirosoma</taxon>
    </lineage>
</organism>
<dbReference type="AlphaFoldDB" id="A0A2K8YTI2"/>
<dbReference type="EMBL" id="CP025096">
    <property type="protein sequence ID" value="AUD00942.1"/>
    <property type="molecule type" value="Genomic_DNA"/>
</dbReference>
<name>A0A2K8YTI2_9BACT</name>
<sequence length="132" mass="13931">MYTNLTNTGSQILTGNESIVIKKNLETIEGGRSLDVTSYTQAEVIQAGHVIIQETSTGNFKPMPVNTGATAYQALPTGHVYAGILVATVTTKRPMAAIMVRGTVNPSATPMDIATILTAVKAALPLILFRAD</sequence>
<dbReference type="KEGG" id="spir:CWM47_03390"/>
<reference evidence="1 2" key="1">
    <citation type="submission" date="2017-11" db="EMBL/GenBank/DDBJ databases">
        <title>Taxonomic description and genome sequences of Spirosoma HA7 sp. nov., isolated from pollen microhabitat of Corylus avellana.</title>
        <authorList>
            <person name="Ambika Manirajan B."/>
            <person name="Suarez C."/>
            <person name="Ratering S."/>
            <person name="Geissler-Plaum R."/>
            <person name="Cardinale M."/>
            <person name="Sylvia S."/>
        </authorList>
    </citation>
    <scope>NUCLEOTIDE SEQUENCE [LARGE SCALE GENOMIC DNA]</scope>
    <source>
        <strain evidence="1 2">HA7</strain>
    </source>
</reference>
<proteinExistence type="predicted"/>
<dbReference type="RefSeq" id="WP_100986365.1">
    <property type="nucleotide sequence ID" value="NZ_CP025096.1"/>
</dbReference>
<accession>A0A2K8YTI2</accession>
<evidence type="ECO:0000313" key="2">
    <source>
        <dbReference type="Proteomes" id="UP000232883"/>
    </source>
</evidence>
<evidence type="ECO:0000313" key="1">
    <source>
        <dbReference type="EMBL" id="AUD00942.1"/>
    </source>
</evidence>
<gene>
    <name evidence="1" type="ORF">CWM47_03390</name>
</gene>
<keyword evidence="2" id="KW-1185">Reference proteome</keyword>
<protein>
    <recommendedName>
        <fullName evidence="3">Head decoration protein</fullName>
    </recommendedName>
</protein>